<dbReference type="RefSeq" id="WP_113979482.1">
    <property type="nucleotide sequence ID" value="NZ_QMEY01000001.1"/>
</dbReference>
<sequence>MRNTQRKHTQAVSMEGSMARWYARQRASGPQLAEVRRLATRLGDGLPAGAAVLEIAPGPGYLSIELARLGFKVSGLDLSRTLVEIATDNARQAGVPIDFHRGDAADLPFADETFRLTVCVAAFKNFGSPVRALNEMHRVLGEGGTAVIQDMNREASNADIDEEVRGMDLGRVNSLMTKLPLRSLRRRAYSPADFQRLAAESTFGTCEVHTYGISAEVRLTRRPHP</sequence>
<keyword evidence="2" id="KW-0808">Transferase</keyword>
<comment type="caution">
    <text evidence="2">The sequence shown here is derived from an EMBL/GenBank/DDBJ whole genome shotgun (WGS) entry which is preliminary data.</text>
</comment>
<evidence type="ECO:0000313" key="3">
    <source>
        <dbReference type="Proteomes" id="UP000253303"/>
    </source>
</evidence>
<evidence type="ECO:0000259" key="1">
    <source>
        <dbReference type="Pfam" id="PF13649"/>
    </source>
</evidence>
<dbReference type="SUPFAM" id="SSF53335">
    <property type="entry name" value="S-adenosyl-L-methionine-dependent methyltransferases"/>
    <property type="match status" value="1"/>
</dbReference>
<gene>
    <name evidence="2" type="ORF">DP939_03390</name>
</gene>
<dbReference type="PANTHER" id="PTHR43591:SF24">
    <property type="entry name" value="2-METHOXY-6-POLYPRENYL-1,4-BENZOQUINOL METHYLASE, MITOCHONDRIAL"/>
    <property type="match status" value="1"/>
</dbReference>
<dbReference type="Gene3D" id="3.40.50.150">
    <property type="entry name" value="Vaccinia Virus protein VP39"/>
    <property type="match status" value="1"/>
</dbReference>
<dbReference type="PANTHER" id="PTHR43591">
    <property type="entry name" value="METHYLTRANSFERASE"/>
    <property type="match status" value="1"/>
</dbReference>
<organism evidence="2 3">
    <name type="scientific">Spongiactinospora rosea</name>
    <dbReference type="NCBI Taxonomy" id="2248750"/>
    <lineage>
        <taxon>Bacteria</taxon>
        <taxon>Bacillati</taxon>
        <taxon>Actinomycetota</taxon>
        <taxon>Actinomycetes</taxon>
        <taxon>Streptosporangiales</taxon>
        <taxon>Streptosporangiaceae</taxon>
        <taxon>Spongiactinospora</taxon>
    </lineage>
</organism>
<dbReference type="OrthoDB" id="9810247at2"/>
<evidence type="ECO:0000313" key="2">
    <source>
        <dbReference type="EMBL" id="RBQ22189.1"/>
    </source>
</evidence>
<protein>
    <submittedName>
        <fullName evidence="2">Class I SAM-dependent methyltransferase</fullName>
    </submittedName>
</protein>
<name>A0A366M9H8_9ACTN</name>
<dbReference type="AlphaFoldDB" id="A0A366M9H8"/>
<keyword evidence="2" id="KW-0489">Methyltransferase</keyword>
<dbReference type="InterPro" id="IPR041698">
    <property type="entry name" value="Methyltransf_25"/>
</dbReference>
<dbReference type="GO" id="GO:0008168">
    <property type="term" value="F:methyltransferase activity"/>
    <property type="evidence" value="ECO:0007669"/>
    <property type="project" value="UniProtKB-KW"/>
</dbReference>
<dbReference type="Proteomes" id="UP000253303">
    <property type="component" value="Unassembled WGS sequence"/>
</dbReference>
<reference evidence="2 3" key="1">
    <citation type="submission" date="2018-06" db="EMBL/GenBank/DDBJ databases">
        <title>Sphaerisporangium craniellae sp. nov., isolated from a marine sponge in the South China Sea.</title>
        <authorList>
            <person name="Li L."/>
        </authorList>
    </citation>
    <scope>NUCLEOTIDE SEQUENCE [LARGE SCALE GENOMIC DNA]</scope>
    <source>
        <strain evidence="2 3">LHW63015</strain>
    </source>
</reference>
<dbReference type="InterPro" id="IPR029063">
    <property type="entry name" value="SAM-dependent_MTases_sf"/>
</dbReference>
<proteinExistence type="predicted"/>
<dbReference type="EMBL" id="QMEY01000001">
    <property type="protein sequence ID" value="RBQ22189.1"/>
    <property type="molecule type" value="Genomic_DNA"/>
</dbReference>
<feature type="domain" description="Methyltransferase" evidence="1">
    <location>
        <begin position="52"/>
        <end position="144"/>
    </location>
</feature>
<dbReference type="GO" id="GO:0032259">
    <property type="term" value="P:methylation"/>
    <property type="evidence" value="ECO:0007669"/>
    <property type="project" value="UniProtKB-KW"/>
</dbReference>
<accession>A0A366M9H8</accession>
<keyword evidence="3" id="KW-1185">Reference proteome</keyword>
<dbReference type="CDD" id="cd02440">
    <property type="entry name" value="AdoMet_MTases"/>
    <property type="match status" value="1"/>
</dbReference>
<dbReference type="Pfam" id="PF13649">
    <property type="entry name" value="Methyltransf_25"/>
    <property type="match status" value="1"/>
</dbReference>